<dbReference type="PROSITE" id="PS00688">
    <property type="entry name" value="SIGMA54_INTERACT_3"/>
    <property type="match status" value="1"/>
</dbReference>
<dbReference type="Gene3D" id="1.10.10.60">
    <property type="entry name" value="Homeodomain-like"/>
    <property type="match status" value="1"/>
</dbReference>
<dbReference type="Proteomes" id="UP000052008">
    <property type="component" value="Unassembled WGS sequence"/>
</dbReference>
<dbReference type="InterPro" id="IPR025944">
    <property type="entry name" value="Sigma_54_int_dom_CS"/>
</dbReference>
<dbReference type="PROSITE" id="PS50110">
    <property type="entry name" value="RESPONSE_REGULATORY"/>
    <property type="match status" value="1"/>
</dbReference>
<evidence type="ECO:0000256" key="2">
    <source>
        <dbReference type="ARBA" id="ARBA00022840"/>
    </source>
</evidence>
<keyword evidence="5" id="KW-0010">Activator</keyword>
<dbReference type="Pfam" id="PF00072">
    <property type="entry name" value="Response_reg"/>
    <property type="match status" value="1"/>
</dbReference>
<keyword evidence="2" id="KW-0067">ATP-binding</keyword>
<dbReference type="GO" id="GO:0006355">
    <property type="term" value="P:regulation of DNA-templated transcription"/>
    <property type="evidence" value="ECO:0007669"/>
    <property type="project" value="InterPro"/>
</dbReference>
<dbReference type="InterPro" id="IPR002197">
    <property type="entry name" value="HTH_Fis"/>
</dbReference>
<feature type="modified residue" description="4-aspartylphosphate" evidence="7">
    <location>
        <position position="40"/>
    </location>
</feature>
<protein>
    <recommendedName>
        <fullName evidence="12">Fis family transcriptional regulator</fullName>
    </recommendedName>
</protein>
<dbReference type="PROSITE" id="PS00676">
    <property type="entry name" value="SIGMA54_INTERACT_2"/>
    <property type="match status" value="1"/>
</dbReference>
<dbReference type="PROSITE" id="PS00675">
    <property type="entry name" value="SIGMA54_INTERACT_1"/>
    <property type="match status" value="1"/>
</dbReference>
<dbReference type="InterPro" id="IPR003593">
    <property type="entry name" value="AAA+_ATPase"/>
</dbReference>
<dbReference type="InterPro" id="IPR058031">
    <property type="entry name" value="AAA_lid_NorR"/>
</dbReference>
<dbReference type="STRING" id="1703770.AMJ39_02495"/>
<evidence type="ECO:0000256" key="5">
    <source>
        <dbReference type="ARBA" id="ARBA00023159"/>
    </source>
</evidence>
<dbReference type="Pfam" id="PF25601">
    <property type="entry name" value="AAA_lid_14"/>
    <property type="match status" value="1"/>
</dbReference>
<evidence type="ECO:0000259" key="8">
    <source>
        <dbReference type="PROSITE" id="PS50045"/>
    </source>
</evidence>
<gene>
    <name evidence="10" type="ORF">AMJ39_02495</name>
</gene>
<keyword evidence="7" id="KW-0597">Phosphoprotein</keyword>
<dbReference type="EMBL" id="LIZS01000009">
    <property type="protein sequence ID" value="KPJ53978.1"/>
    <property type="molecule type" value="Genomic_DNA"/>
</dbReference>
<feature type="domain" description="Response regulatory" evidence="9">
    <location>
        <begin position="1"/>
        <end position="105"/>
    </location>
</feature>
<dbReference type="InterPro" id="IPR001789">
    <property type="entry name" value="Sig_transdc_resp-reg_receiver"/>
</dbReference>
<dbReference type="Gene3D" id="3.40.50.2300">
    <property type="match status" value="1"/>
</dbReference>
<sequence length="440" mass="49022">MRDMLSIMLRKEGYDVTLAGSGQEALQRVGEFGFDCIITDIRMRGVDGHELLREIKKLDPESCVMMMTAYSSVESVIEALRDGAADYFVKSRTTTEEIKLRLRKVLESEQLRRENVRLRRELGRRGRPTELIGDSPAFRRLLEVIDRVAGAESTVVIAGESGTGKELVAREIHLRSPRANGPFVTINCGALPETLLESELFGHLRGSFTGAHKDKQGLFQVANGGSLFLDEVGETSGAIQVKLLRALQEREVVPVGGTKPVPIDVRLLAATNTDLEQAVAEGAFRADLFYRLNVIPIRVPPLRERIEDIPRLVDHFIKLYCEAFSIPLKTITGDALEVLQTYSWPGNVRELQNTIERAVVLHEGSSIERADLPERVLTRAPAPVGPVQDRGERSLRQLERDEIERLLAETGGDKTKVAQVLGIHLSTLYRKIRAYGIDDV</sequence>
<dbReference type="FunFam" id="3.40.50.300:FF:000006">
    <property type="entry name" value="DNA-binding transcriptional regulator NtrC"/>
    <property type="match status" value="1"/>
</dbReference>
<dbReference type="PANTHER" id="PTHR32071">
    <property type="entry name" value="TRANSCRIPTIONAL REGULATORY PROTEIN"/>
    <property type="match status" value="1"/>
</dbReference>
<dbReference type="SMART" id="SM00382">
    <property type="entry name" value="AAA"/>
    <property type="match status" value="1"/>
</dbReference>
<dbReference type="InterPro" id="IPR002078">
    <property type="entry name" value="Sigma_54_int"/>
</dbReference>
<keyword evidence="1" id="KW-0547">Nucleotide-binding</keyword>
<evidence type="ECO:0008006" key="12">
    <source>
        <dbReference type="Google" id="ProtNLM"/>
    </source>
</evidence>
<keyword evidence="6" id="KW-0804">Transcription</keyword>
<comment type="caution">
    <text evidence="10">The sequence shown here is derived from an EMBL/GenBank/DDBJ whole genome shotgun (WGS) entry which is preliminary data.</text>
</comment>
<dbReference type="CDD" id="cd00156">
    <property type="entry name" value="REC"/>
    <property type="match status" value="1"/>
</dbReference>
<dbReference type="Gene3D" id="1.10.8.60">
    <property type="match status" value="1"/>
</dbReference>
<dbReference type="Pfam" id="PF00158">
    <property type="entry name" value="Sigma54_activat"/>
    <property type="match status" value="1"/>
</dbReference>
<dbReference type="SMART" id="SM00448">
    <property type="entry name" value="REC"/>
    <property type="match status" value="1"/>
</dbReference>
<proteinExistence type="predicted"/>
<dbReference type="AlphaFoldDB" id="A0A0S7WV06"/>
<dbReference type="InterPro" id="IPR027417">
    <property type="entry name" value="P-loop_NTPase"/>
</dbReference>
<evidence type="ECO:0000256" key="7">
    <source>
        <dbReference type="PROSITE-ProRule" id="PRU00169"/>
    </source>
</evidence>
<dbReference type="SUPFAM" id="SSF52172">
    <property type="entry name" value="CheY-like"/>
    <property type="match status" value="1"/>
</dbReference>
<dbReference type="PROSITE" id="PS50045">
    <property type="entry name" value="SIGMA54_INTERACT_4"/>
    <property type="match status" value="1"/>
</dbReference>
<organism evidence="10 11">
    <name type="scientific">candidate division TA06 bacterium DG_24</name>
    <dbReference type="NCBI Taxonomy" id="1703770"/>
    <lineage>
        <taxon>Bacteria</taxon>
        <taxon>Bacteria division TA06</taxon>
    </lineage>
</organism>
<evidence type="ECO:0000256" key="6">
    <source>
        <dbReference type="ARBA" id="ARBA00023163"/>
    </source>
</evidence>
<keyword evidence="4" id="KW-0238">DNA-binding</keyword>
<reference evidence="10 11" key="1">
    <citation type="journal article" date="2015" name="Microbiome">
        <title>Genomic resolution of linkages in carbon, nitrogen, and sulfur cycling among widespread estuary sediment bacteria.</title>
        <authorList>
            <person name="Baker B.J."/>
            <person name="Lazar C.S."/>
            <person name="Teske A.P."/>
            <person name="Dick G.J."/>
        </authorList>
    </citation>
    <scope>NUCLEOTIDE SEQUENCE [LARGE SCALE GENOMIC DNA]</scope>
    <source>
        <strain evidence="10">DG_24</strain>
    </source>
</reference>
<feature type="domain" description="Sigma-54 factor interaction" evidence="8">
    <location>
        <begin position="131"/>
        <end position="360"/>
    </location>
</feature>
<evidence type="ECO:0000256" key="3">
    <source>
        <dbReference type="ARBA" id="ARBA00023015"/>
    </source>
</evidence>
<dbReference type="SUPFAM" id="SSF46689">
    <property type="entry name" value="Homeodomain-like"/>
    <property type="match status" value="1"/>
</dbReference>
<evidence type="ECO:0000259" key="9">
    <source>
        <dbReference type="PROSITE" id="PS50110"/>
    </source>
</evidence>
<name>A0A0S7WV06_UNCT6</name>
<evidence type="ECO:0000313" key="10">
    <source>
        <dbReference type="EMBL" id="KPJ53978.1"/>
    </source>
</evidence>
<dbReference type="GO" id="GO:0005524">
    <property type="term" value="F:ATP binding"/>
    <property type="evidence" value="ECO:0007669"/>
    <property type="project" value="UniProtKB-KW"/>
</dbReference>
<dbReference type="GO" id="GO:0000160">
    <property type="term" value="P:phosphorelay signal transduction system"/>
    <property type="evidence" value="ECO:0007669"/>
    <property type="project" value="InterPro"/>
</dbReference>
<dbReference type="PRINTS" id="PR01590">
    <property type="entry name" value="HTHFIS"/>
</dbReference>
<dbReference type="InterPro" id="IPR011006">
    <property type="entry name" value="CheY-like_superfamily"/>
</dbReference>
<evidence type="ECO:0000313" key="11">
    <source>
        <dbReference type="Proteomes" id="UP000052008"/>
    </source>
</evidence>
<dbReference type="FunFam" id="1.10.8.60:FF:000014">
    <property type="entry name" value="DNA-binding transcriptional regulator NtrC"/>
    <property type="match status" value="1"/>
</dbReference>
<evidence type="ECO:0000256" key="1">
    <source>
        <dbReference type="ARBA" id="ARBA00022741"/>
    </source>
</evidence>
<dbReference type="InterPro" id="IPR025943">
    <property type="entry name" value="Sigma_54_int_dom_ATP-bd_2"/>
</dbReference>
<dbReference type="Gene3D" id="3.40.50.300">
    <property type="entry name" value="P-loop containing nucleotide triphosphate hydrolases"/>
    <property type="match status" value="1"/>
</dbReference>
<dbReference type="Pfam" id="PF02954">
    <property type="entry name" value="HTH_8"/>
    <property type="match status" value="1"/>
</dbReference>
<dbReference type="SUPFAM" id="SSF52540">
    <property type="entry name" value="P-loop containing nucleoside triphosphate hydrolases"/>
    <property type="match status" value="1"/>
</dbReference>
<dbReference type="InterPro" id="IPR009057">
    <property type="entry name" value="Homeodomain-like_sf"/>
</dbReference>
<dbReference type="InterPro" id="IPR025662">
    <property type="entry name" value="Sigma_54_int_dom_ATP-bd_1"/>
</dbReference>
<dbReference type="GO" id="GO:0043565">
    <property type="term" value="F:sequence-specific DNA binding"/>
    <property type="evidence" value="ECO:0007669"/>
    <property type="project" value="InterPro"/>
</dbReference>
<accession>A0A0S7WV06</accession>
<keyword evidence="3" id="KW-0805">Transcription regulation</keyword>
<dbReference type="CDD" id="cd00009">
    <property type="entry name" value="AAA"/>
    <property type="match status" value="1"/>
</dbReference>
<evidence type="ECO:0000256" key="4">
    <source>
        <dbReference type="ARBA" id="ARBA00023125"/>
    </source>
</evidence>